<dbReference type="InterPro" id="IPR036641">
    <property type="entry name" value="HPT_dom_sf"/>
</dbReference>
<dbReference type="RefSeq" id="WP_167221020.1">
    <property type="nucleotide sequence ID" value="NZ_JAAQPH010000002.1"/>
</dbReference>
<evidence type="ECO:0000313" key="4">
    <source>
        <dbReference type="EMBL" id="NIA67443.1"/>
    </source>
</evidence>
<keyword evidence="5" id="KW-1185">Reference proteome</keyword>
<dbReference type="InterPro" id="IPR008207">
    <property type="entry name" value="Sig_transdc_His_kin_Hpt_dom"/>
</dbReference>
<accession>A0A967EWM5</accession>
<organism evidence="4 5">
    <name type="scientific">Pelagibius litoralis</name>
    <dbReference type="NCBI Taxonomy" id="374515"/>
    <lineage>
        <taxon>Bacteria</taxon>
        <taxon>Pseudomonadati</taxon>
        <taxon>Pseudomonadota</taxon>
        <taxon>Alphaproteobacteria</taxon>
        <taxon>Rhodospirillales</taxon>
        <taxon>Rhodovibrionaceae</taxon>
        <taxon>Pelagibius</taxon>
    </lineage>
</organism>
<evidence type="ECO:0000313" key="5">
    <source>
        <dbReference type="Proteomes" id="UP000761264"/>
    </source>
</evidence>
<protein>
    <recommendedName>
        <fullName evidence="3">HPt domain-containing protein</fullName>
    </recommendedName>
</protein>
<dbReference type="AlphaFoldDB" id="A0A967EWM5"/>
<reference evidence="4" key="1">
    <citation type="submission" date="2020-03" db="EMBL/GenBank/DDBJ databases">
        <title>Genome of Pelagibius litoralis DSM 21314T.</title>
        <authorList>
            <person name="Wang G."/>
        </authorList>
    </citation>
    <scope>NUCLEOTIDE SEQUENCE</scope>
    <source>
        <strain evidence="4">DSM 21314</strain>
    </source>
</reference>
<dbReference type="GO" id="GO:0000160">
    <property type="term" value="P:phosphorelay signal transduction system"/>
    <property type="evidence" value="ECO:0007669"/>
    <property type="project" value="UniProtKB-KW"/>
</dbReference>
<dbReference type="SUPFAM" id="SSF47226">
    <property type="entry name" value="Histidine-containing phosphotransfer domain, HPT domain"/>
    <property type="match status" value="1"/>
</dbReference>
<evidence type="ECO:0000256" key="2">
    <source>
        <dbReference type="PROSITE-ProRule" id="PRU00110"/>
    </source>
</evidence>
<evidence type="ECO:0000259" key="3">
    <source>
        <dbReference type="PROSITE" id="PS50894"/>
    </source>
</evidence>
<dbReference type="EMBL" id="JAAQPH010000002">
    <property type="protein sequence ID" value="NIA67443.1"/>
    <property type="molecule type" value="Genomic_DNA"/>
</dbReference>
<proteinExistence type="predicted"/>
<evidence type="ECO:0000256" key="1">
    <source>
        <dbReference type="ARBA" id="ARBA00023012"/>
    </source>
</evidence>
<keyword evidence="1" id="KW-0902">Two-component regulatory system</keyword>
<dbReference type="Gene3D" id="1.20.120.160">
    <property type="entry name" value="HPT domain"/>
    <property type="match status" value="1"/>
</dbReference>
<feature type="modified residue" description="Phosphohistidine" evidence="2">
    <location>
        <position position="52"/>
    </location>
</feature>
<keyword evidence="2" id="KW-0597">Phosphoprotein</keyword>
<gene>
    <name evidence="4" type="ORF">HBA54_02450</name>
</gene>
<name>A0A967EWM5_9PROT</name>
<dbReference type="GO" id="GO:0004672">
    <property type="term" value="F:protein kinase activity"/>
    <property type="evidence" value="ECO:0007669"/>
    <property type="project" value="UniProtKB-ARBA"/>
</dbReference>
<dbReference type="Proteomes" id="UP000761264">
    <property type="component" value="Unassembled WGS sequence"/>
</dbReference>
<feature type="domain" description="HPt" evidence="3">
    <location>
        <begin position="11"/>
        <end position="102"/>
    </location>
</feature>
<dbReference type="PROSITE" id="PS50894">
    <property type="entry name" value="HPT"/>
    <property type="match status" value="1"/>
</dbReference>
<dbReference type="Pfam" id="PF01627">
    <property type="entry name" value="Hpt"/>
    <property type="match status" value="1"/>
</dbReference>
<sequence length="102" mass="11177">MGLDNDKSAAMRAAFQADLARRLSEIEAVIDQLQTGRASFEEASAAFSAQLHDIKGTGRPFGVPQATDLAADFERTIKTETWREENAPGLVRQLVSRLRALC</sequence>
<comment type="caution">
    <text evidence="4">The sequence shown here is derived from an EMBL/GenBank/DDBJ whole genome shotgun (WGS) entry which is preliminary data.</text>
</comment>